<proteinExistence type="predicted"/>
<protein>
    <submittedName>
        <fullName evidence="1">Uncharacterized protein</fullName>
    </submittedName>
</protein>
<dbReference type="RefSeq" id="WP_045106731.1">
    <property type="nucleotide sequence ID" value="NZ_LN681225.1"/>
</dbReference>
<dbReference type="KEGG" id="lha:LHA_2545"/>
<accession>A0A0A8UVL3</accession>
<dbReference type="Proteomes" id="UP000032803">
    <property type="component" value="Chromosome I"/>
</dbReference>
<dbReference type="PATRIC" id="fig|449.7.peg.1069"/>
<dbReference type="AlphaFoldDB" id="A0A0A8UVL3"/>
<evidence type="ECO:0000313" key="2">
    <source>
        <dbReference type="Proteomes" id="UP000032803"/>
    </source>
</evidence>
<dbReference type="OrthoDB" id="5635133at2"/>
<keyword evidence="2" id="KW-1185">Reference proteome</keyword>
<organism evidence="1 2">
    <name type="scientific">Legionella hackeliae</name>
    <dbReference type="NCBI Taxonomy" id="449"/>
    <lineage>
        <taxon>Bacteria</taxon>
        <taxon>Pseudomonadati</taxon>
        <taxon>Pseudomonadota</taxon>
        <taxon>Gammaproteobacteria</taxon>
        <taxon>Legionellales</taxon>
        <taxon>Legionellaceae</taxon>
        <taxon>Legionella</taxon>
    </lineage>
</organism>
<evidence type="ECO:0000313" key="1">
    <source>
        <dbReference type="EMBL" id="CEK11551.1"/>
    </source>
</evidence>
<name>A0A0A8UVL3_LEGHA</name>
<gene>
    <name evidence="1" type="ORF">LHA_2545</name>
</gene>
<dbReference type="STRING" id="449.LHA_2545"/>
<reference evidence="2" key="1">
    <citation type="submission" date="2014-09" db="EMBL/GenBank/DDBJ databases">
        <authorList>
            <person name="Gomez-Valero L."/>
        </authorList>
    </citation>
    <scope>NUCLEOTIDE SEQUENCE [LARGE SCALE GENOMIC DNA]</scope>
    <source>
        <strain evidence="2">ATCC35250</strain>
    </source>
</reference>
<dbReference type="HOGENOM" id="CLU_594200_0_0_6"/>
<sequence>MGRISTILQYIYGGKDFVQPQWQLIATQHLKKMNEGYHLGRFINCIEITVHAYKAITTTKGNFFPNVTPLPSLPPLIPGYMEHLQSRMLLLDNTKNAQYHWMSGCSYEQLFSFIADKAIPLYSHLIVFAKLKKLPGGHALSAIVVPNAATSGFELFFYDAQGFLPDSWLHAEQFDEFYSVESLYVYDSEESRNGTKNFIDKCKSEALSPANLAENKKSKPPTSVMNYPALIKEKLKEFVELELFRLEAKFIVASGYDTSWLQKKMEEYERILDELFAEQAGQEIYLMVAKLFIQTAKLVKNHSYSYNWFDPQSLKHFRLYFEKYISLEKIQTKQSIDEQKNYIASYLICEIMRLSLLNEYTNIYIDKKVDLYLQQLKNLFSKPNTTGSLIKIIKDISKISSIARHWFSFYGANSSSIVFDTYIKPLQKCLVQSAQQTLEFGGINLFDDYDESTFGPEGKI</sequence>
<dbReference type="EMBL" id="LN681225">
    <property type="protein sequence ID" value="CEK11551.1"/>
    <property type="molecule type" value="Genomic_DNA"/>
</dbReference>